<keyword evidence="1" id="KW-0472">Membrane</keyword>
<keyword evidence="1" id="KW-0812">Transmembrane</keyword>
<dbReference type="Proteomes" id="UP000216013">
    <property type="component" value="Unassembled WGS sequence"/>
</dbReference>
<dbReference type="Pfam" id="PF04276">
    <property type="entry name" value="DUF443"/>
    <property type="match status" value="1"/>
</dbReference>
<sequence>MVKSTDRGEIRRVKGNSRYRILIYNDEYYVIDIGSSILRNIFPFLFWILRNPGFKIDRDVFLQLTIHQKIDLSNSVRYGAIGTGIATTFSGFLLPLTDLSTINSSLYLNIIITILLTGILIWAFLFLMHKQKQRLKRNIDFTYLTTLEIRTSRPKFRLIIRTAFLYLFALAFSVVCLLAFITESNLYILFVGLLLLFLFLNANGAALDHGKYKIDIK</sequence>
<name>A0A268AG61_9BACI</name>
<feature type="transmembrane region" description="Helical" evidence="1">
    <location>
        <begin position="76"/>
        <end position="94"/>
    </location>
</feature>
<proteinExistence type="predicted"/>
<dbReference type="AlphaFoldDB" id="A0A268AG61"/>
<dbReference type="NCBIfam" id="TIGR01218">
    <property type="entry name" value="Gpos_tandem_5TM"/>
    <property type="match status" value="1"/>
</dbReference>
<dbReference type="InterPro" id="IPR005915">
    <property type="entry name" value="Tandem_5TM"/>
</dbReference>
<organism evidence="2 3">
    <name type="scientific">Terribacillus saccharophilus</name>
    <dbReference type="NCBI Taxonomy" id="361277"/>
    <lineage>
        <taxon>Bacteria</taxon>
        <taxon>Bacillati</taxon>
        <taxon>Bacillota</taxon>
        <taxon>Bacilli</taxon>
        <taxon>Bacillales</taxon>
        <taxon>Bacillaceae</taxon>
        <taxon>Terribacillus</taxon>
    </lineage>
</organism>
<feature type="transmembrane region" description="Helical" evidence="1">
    <location>
        <begin position="187"/>
        <end position="207"/>
    </location>
</feature>
<accession>A0A268AG61</accession>
<dbReference type="EMBL" id="NPBV01000001">
    <property type="protein sequence ID" value="PAD23115.1"/>
    <property type="molecule type" value="Genomic_DNA"/>
</dbReference>
<keyword evidence="1" id="KW-1133">Transmembrane helix</keyword>
<feature type="transmembrane region" description="Helical" evidence="1">
    <location>
        <begin position="158"/>
        <end position="181"/>
    </location>
</feature>
<evidence type="ECO:0000256" key="1">
    <source>
        <dbReference type="SAM" id="Phobius"/>
    </source>
</evidence>
<evidence type="ECO:0008006" key="4">
    <source>
        <dbReference type="Google" id="ProtNLM"/>
    </source>
</evidence>
<feature type="transmembrane region" description="Helical" evidence="1">
    <location>
        <begin position="106"/>
        <end position="127"/>
    </location>
</feature>
<evidence type="ECO:0000313" key="3">
    <source>
        <dbReference type="Proteomes" id="UP000216013"/>
    </source>
</evidence>
<protein>
    <recommendedName>
        <fullName evidence="4">Tandem five-TM protein</fullName>
    </recommendedName>
</protein>
<reference evidence="2 3" key="1">
    <citation type="submission" date="2017-07" db="EMBL/GenBank/DDBJ databases">
        <title>Isolation and whole genome analysis of endospore-forming bacteria from heroin.</title>
        <authorList>
            <person name="Kalinowski J."/>
            <person name="Ahrens B."/>
            <person name="Al-Dilaimi A."/>
            <person name="Winkler A."/>
            <person name="Wibberg D."/>
            <person name="Schleenbecker U."/>
            <person name="Ruckert C."/>
            <person name="Wolfel R."/>
            <person name="Grass G."/>
        </authorList>
    </citation>
    <scope>NUCLEOTIDE SEQUENCE [LARGE SCALE GENOMIC DNA]</scope>
    <source>
        <strain evidence="2 3">7528</strain>
    </source>
</reference>
<evidence type="ECO:0000313" key="2">
    <source>
        <dbReference type="EMBL" id="PAD23115.1"/>
    </source>
</evidence>
<comment type="caution">
    <text evidence="2">The sequence shown here is derived from an EMBL/GenBank/DDBJ whole genome shotgun (WGS) entry which is preliminary data.</text>
</comment>
<gene>
    <name evidence="2" type="ORF">CHH64_00425</name>
</gene>